<evidence type="ECO:0000313" key="3">
    <source>
        <dbReference type="Proteomes" id="UP000006633"/>
    </source>
</evidence>
<evidence type="ECO:0000313" key="2">
    <source>
        <dbReference type="EMBL" id="ADH90043.1"/>
    </source>
</evidence>
<dbReference type="EMBL" id="CP002026">
    <property type="protein sequence ID" value="ADH90043.1"/>
    <property type="molecule type" value="Genomic_DNA"/>
</dbReference>
<keyword evidence="1" id="KW-1133">Transmembrane helix</keyword>
<accession>D7A5S8</accession>
<name>D7A5S8_ANCN5</name>
<keyword evidence="1" id="KW-0812">Transmembrane</keyword>
<dbReference type="Proteomes" id="UP000006633">
    <property type="component" value="Chromosome"/>
</dbReference>
<dbReference type="eggNOG" id="ENOG5031D7H">
    <property type="taxonomic scope" value="Bacteria"/>
</dbReference>
<dbReference type="AlphaFoldDB" id="D7A5S8"/>
<organism evidence="2 3">
    <name type="scientific">Ancylobacter novellus (strain ATCC 8093 / DSM 506 / JCM 20403 / CCM 1077 / IAM 12100 / NBRC 12443 / NCIMB 10456)</name>
    <name type="common">Starkeya novella</name>
    <dbReference type="NCBI Taxonomy" id="639283"/>
    <lineage>
        <taxon>Bacteria</taxon>
        <taxon>Pseudomonadati</taxon>
        <taxon>Pseudomonadota</taxon>
        <taxon>Alphaproteobacteria</taxon>
        <taxon>Hyphomicrobiales</taxon>
        <taxon>Xanthobacteraceae</taxon>
        <taxon>Ancylobacter</taxon>
    </lineage>
</organism>
<dbReference type="HOGENOM" id="CLU_3222357_0_0_5"/>
<dbReference type="KEGG" id="sno:Snov_2755"/>
<sequence length="44" mass="5035">MSRGPHETPPEGDWTELWGRRIGRSLAVLAALVLAYYLFATYLR</sequence>
<keyword evidence="3" id="KW-1185">Reference proteome</keyword>
<evidence type="ECO:0000256" key="1">
    <source>
        <dbReference type="SAM" id="Phobius"/>
    </source>
</evidence>
<keyword evidence="1" id="KW-0472">Membrane</keyword>
<feature type="transmembrane region" description="Helical" evidence="1">
    <location>
        <begin position="22"/>
        <end position="43"/>
    </location>
</feature>
<protein>
    <submittedName>
        <fullName evidence="2">Uncharacterized protein</fullName>
    </submittedName>
</protein>
<proteinExistence type="predicted"/>
<dbReference type="STRING" id="639283.Snov_2755"/>
<reference evidence="2 3" key="1">
    <citation type="journal article" date="2012" name="Stand. Genomic Sci.">
        <title>Complete genome sequence of the facultatively chemolithoautotrophic and methylotrophic alpha Proteobacterium Starkeya novella type strain (ATCC 8093(T)).</title>
        <authorList>
            <person name="Kappler U."/>
            <person name="Davenport K."/>
            <person name="Beatson S."/>
            <person name="Lucas S."/>
            <person name="Lapidus A."/>
            <person name="Copeland A."/>
            <person name="Berry K.W."/>
            <person name="Glavina Del Rio T."/>
            <person name="Hammon N."/>
            <person name="Dalin E."/>
            <person name="Tice H."/>
            <person name="Pitluck S."/>
            <person name="Richardson P."/>
            <person name="Bruce D."/>
            <person name="Goodwin L.A."/>
            <person name="Han C."/>
            <person name="Tapia R."/>
            <person name="Detter J.C."/>
            <person name="Chang Y.J."/>
            <person name="Jeffries C.D."/>
            <person name="Land M."/>
            <person name="Hauser L."/>
            <person name="Kyrpides N.C."/>
            <person name="Goker M."/>
            <person name="Ivanova N."/>
            <person name="Klenk H.P."/>
            <person name="Woyke T."/>
        </authorList>
    </citation>
    <scope>NUCLEOTIDE SEQUENCE [LARGE SCALE GENOMIC DNA]</scope>
    <source>
        <strain evidence="3">ATCC 8093 / DSM 506 / JCM 20403 / CCM 1077 / IAM 12100 / NBRC 12443 / NCIMB 10456</strain>
    </source>
</reference>
<gene>
    <name evidence="2" type="ordered locus">Snov_2755</name>
</gene>
<dbReference type="RefSeq" id="WP_013167547.1">
    <property type="nucleotide sequence ID" value="NC_014217.1"/>
</dbReference>